<dbReference type="PANTHER" id="PTHR34605:SF3">
    <property type="entry name" value="P CELL-TYPE AGGLUTINATION PROTEIN MAP4-LIKE-RELATED"/>
    <property type="match status" value="1"/>
</dbReference>
<dbReference type="AlphaFoldDB" id="W2FT69"/>
<dbReference type="VEuPathDB" id="FungiDB:PPTG_17274"/>
<reference evidence="2" key="1">
    <citation type="submission" date="2013-11" db="EMBL/GenBank/DDBJ databases">
        <title>The Genome Sequence of Phytophthora parasitica CJ02B3.</title>
        <authorList>
            <consortium name="The Broad Institute Genomics Platform"/>
            <person name="Russ C."/>
            <person name="Tyler B."/>
            <person name="Panabieres F."/>
            <person name="Shan W."/>
            <person name="Tripathy S."/>
            <person name="Grunwald N."/>
            <person name="Machado M."/>
            <person name="Johnson C.S."/>
            <person name="Arredondo F."/>
            <person name="Hong C."/>
            <person name="Coffey M."/>
            <person name="Young S.K."/>
            <person name="Zeng Q."/>
            <person name="Gargeya S."/>
            <person name="Fitzgerald M."/>
            <person name="Abouelleil A."/>
            <person name="Alvarado L."/>
            <person name="Chapman S.B."/>
            <person name="Gainer-Dewar J."/>
            <person name="Goldberg J."/>
            <person name="Griggs A."/>
            <person name="Gujja S."/>
            <person name="Hansen M."/>
            <person name="Howarth C."/>
            <person name="Imamovic A."/>
            <person name="Ireland A."/>
            <person name="Larimer J."/>
            <person name="McCowan C."/>
            <person name="Murphy C."/>
            <person name="Pearson M."/>
            <person name="Poon T.W."/>
            <person name="Priest M."/>
            <person name="Roberts A."/>
            <person name="Saif S."/>
            <person name="Shea T."/>
            <person name="Sykes S."/>
            <person name="Wortman J."/>
            <person name="Nusbaum C."/>
            <person name="Birren B."/>
        </authorList>
    </citation>
    <scope>NUCLEOTIDE SEQUENCE [LARGE SCALE GENOMIC DNA]</scope>
    <source>
        <strain evidence="2">CJ02B3</strain>
    </source>
</reference>
<dbReference type="Gene3D" id="1.10.443.10">
    <property type="entry name" value="Intergrase catalytic core"/>
    <property type="match status" value="1"/>
</dbReference>
<keyword evidence="1" id="KW-0233">DNA recombination</keyword>
<dbReference type="GO" id="GO:0006310">
    <property type="term" value="P:DNA recombination"/>
    <property type="evidence" value="ECO:0007669"/>
    <property type="project" value="UniProtKB-KW"/>
</dbReference>
<protein>
    <recommendedName>
        <fullName evidence="3">Tyr recombinase domain-containing protein</fullName>
    </recommendedName>
</protein>
<dbReference type="PANTHER" id="PTHR34605">
    <property type="entry name" value="PHAGE_INTEGRASE DOMAIN-CONTAINING PROTEIN"/>
    <property type="match status" value="1"/>
</dbReference>
<dbReference type="InterPro" id="IPR013762">
    <property type="entry name" value="Integrase-like_cat_sf"/>
</dbReference>
<dbReference type="SUPFAM" id="SSF56349">
    <property type="entry name" value="DNA breaking-rejoining enzymes"/>
    <property type="match status" value="1"/>
</dbReference>
<dbReference type="GO" id="GO:0003677">
    <property type="term" value="F:DNA binding"/>
    <property type="evidence" value="ECO:0007669"/>
    <property type="project" value="InterPro"/>
</dbReference>
<name>W2FT69_PHYNI</name>
<sequence length="552" mass="61565">MPRRTVAWDPIRSEGNPTRSKAVNAVIKKVKRCEVRREGVQSAARRPIEYEEFINLLDQVHSSNDKGAIKYLVSAVLTLQWHLIARIDDMMKMKFDSFSCSIHHPGALHCQLRWSKNISEERDAPEQIVLGSMNPRVCVLLNLAVHVETTDSLAVSPYVFGNAQDGDRVIRRFLQDIFDGADFHKLKPGNLGTHSLRKGAATYGSRSGVPKDFVNWRGRWRTRKNVVDVNIDNTQPYPDAMVAGRLAGPLGPCCYTLQEGVQAVTIDLLVNHIGPAIKEVMGEGVARVLALPLLWASLVPSGSFDCDLVQIALKQRVIQVYIDAGGNTAVNPVKRVPFHIVGDGAQLQLVEIRDDATDGSGNELIQGITASDNMRKEFAAVHSQLFGMQRQIANVLNEVLRLRTESQRNKQKVMAVLRRIALQPVARTIRRNPVSMEDDGEVFAATASDTHSVRLSKRPKDLYELWGEYEFGLNGVKAAREYTAAERGANKFAYSRRKIFWDVVATMVRAGYSSDVAVDRIYAIFGRQLPVTSILLALRRDKQQGGHPSLRL</sequence>
<organism evidence="2">
    <name type="scientific">Phytophthora nicotianae</name>
    <name type="common">Potato buckeye rot agent</name>
    <name type="synonym">Phytophthora parasitica</name>
    <dbReference type="NCBI Taxonomy" id="4792"/>
    <lineage>
        <taxon>Eukaryota</taxon>
        <taxon>Sar</taxon>
        <taxon>Stramenopiles</taxon>
        <taxon>Oomycota</taxon>
        <taxon>Peronosporomycetes</taxon>
        <taxon>Peronosporales</taxon>
        <taxon>Peronosporaceae</taxon>
        <taxon>Phytophthora</taxon>
    </lineage>
</organism>
<dbReference type="EMBL" id="KI689157">
    <property type="protein sequence ID" value="ETK73968.1"/>
    <property type="molecule type" value="Genomic_DNA"/>
</dbReference>
<dbReference type="GO" id="GO:0015074">
    <property type="term" value="P:DNA integration"/>
    <property type="evidence" value="ECO:0007669"/>
    <property type="project" value="InterPro"/>
</dbReference>
<evidence type="ECO:0008006" key="3">
    <source>
        <dbReference type="Google" id="ProtNLM"/>
    </source>
</evidence>
<dbReference type="InterPro" id="IPR052925">
    <property type="entry name" value="Phage_Integrase-like_Recomb"/>
</dbReference>
<evidence type="ECO:0000313" key="2">
    <source>
        <dbReference type="EMBL" id="ETK73968.1"/>
    </source>
</evidence>
<dbReference type="Proteomes" id="UP000053236">
    <property type="component" value="Unassembled WGS sequence"/>
</dbReference>
<evidence type="ECO:0000256" key="1">
    <source>
        <dbReference type="ARBA" id="ARBA00023172"/>
    </source>
</evidence>
<proteinExistence type="predicted"/>
<dbReference type="InterPro" id="IPR011010">
    <property type="entry name" value="DNA_brk_join_enz"/>
</dbReference>
<accession>W2FT69</accession>
<gene>
    <name evidence="2" type="ORF">L915_19155</name>
</gene>